<feature type="domain" description="DUF7729" evidence="1">
    <location>
        <begin position="1"/>
        <end position="182"/>
    </location>
</feature>
<dbReference type="EMBL" id="MU032344">
    <property type="protein sequence ID" value="KAF3769874.1"/>
    <property type="molecule type" value="Genomic_DNA"/>
</dbReference>
<gene>
    <name evidence="2" type="ORF">M406DRAFT_270867</name>
</gene>
<proteinExistence type="predicted"/>
<dbReference type="AlphaFoldDB" id="A0A9P4YBB9"/>
<feature type="non-terminal residue" evidence="2">
    <location>
        <position position="223"/>
    </location>
</feature>
<evidence type="ECO:0000259" key="1">
    <source>
        <dbReference type="Pfam" id="PF24855"/>
    </source>
</evidence>
<dbReference type="GeneID" id="63835222"/>
<keyword evidence="3" id="KW-1185">Reference proteome</keyword>
<dbReference type="PANTHER" id="PTHR39460:SF1">
    <property type="entry name" value="C6 TRANSCRIPTION FACTOR"/>
    <property type="match status" value="1"/>
</dbReference>
<dbReference type="InterPro" id="IPR056146">
    <property type="entry name" value="DUF7729"/>
</dbReference>
<dbReference type="OrthoDB" id="2564812at2759"/>
<accession>A0A9P4YBB9</accession>
<dbReference type="Proteomes" id="UP000803844">
    <property type="component" value="Unassembled WGS sequence"/>
</dbReference>
<dbReference type="RefSeq" id="XP_040780835.1">
    <property type="nucleotide sequence ID" value="XM_040918093.1"/>
</dbReference>
<evidence type="ECO:0000313" key="2">
    <source>
        <dbReference type="EMBL" id="KAF3769874.1"/>
    </source>
</evidence>
<organism evidence="2 3">
    <name type="scientific">Cryphonectria parasitica (strain ATCC 38755 / EP155)</name>
    <dbReference type="NCBI Taxonomy" id="660469"/>
    <lineage>
        <taxon>Eukaryota</taxon>
        <taxon>Fungi</taxon>
        <taxon>Dikarya</taxon>
        <taxon>Ascomycota</taxon>
        <taxon>Pezizomycotina</taxon>
        <taxon>Sordariomycetes</taxon>
        <taxon>Sordariomycetidae</taxon>
        <taxon>Diaporthales</taxon>
        <taxon>Cryphonectriaceae</taxon>
        <taxon>Cryphonectria-Endothia species complex</taxon>
        <taxon>Cryphonectria</taxon>
    </lineage>
</organism>
<name>A0A9P4YBB9_CRYP1</name>
<sequence>MIAADEFQACYPISLLLQGSTSFFAAEESLVTISTVLDHACAANVTSCATYLADVATNLTKTENCGDDYDGGTSTVVDAYMGLVAYQVVYSATCLKNDDTSAYCFGDAVTNSTDPTETYFYFLPLNSTLPGSTVPNCGSCLQDTMSIYHVATANRKQPIANTYVSAAQDVDVICGPTFANTTLAEAMTTSGAFSALRQGSWSSSSPWLLIVTTSAVLAMSWLM</sequence>
<protein>
    <recommendedName>
        <fullName evidence="1">DUF7729 domain-containing protein</fullName>
    </recommendedName>
</protein>
<evidence type="ECO:0000313" key="3">
    <source>
        <dbReference type="Proteomes" id="UP000803844"/>
    </source>
</evidence>
<dbReference type="Pfam" id="PF24855">
    <property type="entry name" value="DUF7729"/>
    <property type="match status" value="1"/>
</dbReference>
<comment type="caution">
    <text evidence="2">The sequence shown here is derived from an EMBL/GenBank/DDBJ whole genome shotgun (WGS) entry which is preliminary data.</text>
</comment>
<dbReference type="PANTHER" id="PTHR39460">
    <property type="entry name" value="EXPRESSED PROTEIN"/>
    <property type="match status" value="1"/>
</dbReference>
<reference evidence="2" key="1">
    <citation type="journal article" date="2020" name="Phytopathology">
        <title>Genome sequence of the chestnut blight fungus Cryphonectria parasitica EP155: A fundamental resource for an archetypical invasive plant pathogen.</title>
        <authorList>
            <person name="Crouch J.A."/>
            <person name="Dawe A."/>
            <person name="Aerts A."/>
            <person name="Barry K."/>
            <person name="Churchill A.C.L."/>
            <person name="Grimwood J."/>
            <person name="Hillman B."/>
            <person name="Milgroom M.G."/>
            <person name="Pangilinan J."/>
            <person name="Smith M."/>
            <person name="Salamov A."/>
            <person name="Schmutz J."/>
            <person name="Yadav J."/>
            <person name="Grigoriev I.V."/>
            <person name="Nuss D."/>
        </authorList>
    </citation>
    <scope>NUCLEOTIDE SEQUENCE</scope>
    <source>
        <strain evidence="2">EP155</strain>
    </source>
</reference>